<evidence type="ECO:0000313" key="3">
    <source>
        <dbReference type="Proteomes" id="UP000595140"/>
    </source>
</evidence>
<dbReference type="Proteomes" id="UP000595140">
    <property type="component" value="Unassembled WGS sequence"/>
</dbReference>
<name>A0A484MMU3_9ASTE</name>
<accession>A0A484MMU3</accession>
<dbReference type="PANTHER" id="PTHR33116">
    <property type="entry name" value="REVERSE TRANSCRIPTASE ZINC-BINDING DOMAIN-CONTAINING PROTEIN-RELATED-RELATED"/>
    <property type="match status" value="1"/>
</dbReference>
<dbReference type="AlphaFoldDB" id="A0A484MMU3"/>
<keyword evidence="3" id="KW-1185">Reference proteome</keyword>
<dbReference type="EMBL" id="OOIL02004033">
    <property type="protein sequence ID" value="VFQ90160.1"/>
    <property type="molecule type" value="Genomic_DNA"/>
</dbReference>
<feature type="region of interest" description="Disordered" evidence="1">
    <location>
        <begin position="658"/>
        <end position="690"/>
    </location>
</feature>
<evidence type="ECO:0000313" key="2">
    <source>
        <dbReference type="EMBL" id="VFQ90160.1"/>
    </source>
</evidence>
<reference evidence="2 3" key="1">
    <citation type="submission" date="2018-04" db="EMBL/GenBank/DDBJ databases">
        <authorList>
            <person name="Vogel A."/>
        </authorList>
    </citation>
    <scope>NUCLEOTIDE SEQUENCE [LARGE SCALE GENOMIC DNA]</scope>
</reference>
<proteinExistence type="predicted"/>
<dbReference type="OrthoDB" id="1750433at2759"/>
<feature type="compositionally biased region" description="Low complexity" evidence="1">
    <location>
        <begin position="664"/>
        <end position="690"/>
    </location>
</feature>
<feature type="region of interest" description="Disordered" evidence="1">
    <location>
        <begin position="102"/>
        <end position="134"/>
    </location>
</feature>
<gene>
    <name evidence="2" type="ORF">CCAM_LOCUS31936</name>
</gene>
<sequence length="750" mass="84330">MVTPLGPNMASAIPVIPSLGTNTGVFTSSPVGHPNVMLPANSVKELEKFTGVGFKIWQQMMLFWLTTLNLARYLREDPPVEGENADEETVQAMEAWIANVVEHPPKEGSSKGPKPNKDKKKIAEEAPSQTQANYELNPTDQNREAMQQANAKFILSTNLEVQYWKQKANIKWMDKGDSNTLSSLCQRKHIFPQLTPSFPLIPLVLSPQDNSLFSTLPTLEEVKQAVWELDDNSARAQMEFFLGVPIPKAYGSTLLTLIPKIENPGKFDDFRSISLSTFMSKINTKLLASRLSTLLPKLLSPEQAAFQKGKSIDDHVLMAEEAIHLIDKKVFGSNLIIKINMVKAFDRLDWGETRNLIKLKRTLELYLKASGQEINFSKSKFYSSKNTTTTQAQNMEKALGINRGTLPFIYLGATICWGILRKEHCKQIMSHFEKLIHSWYSKTLNQMGRLILIKHVLSSIPLHIITVQSLPKSIIHVLNTYMANFLRGQRQGKQKYHWKRWEQITKSEAAGGLGVKNIEDLQQAYPLKLWWKANHDMGIWGTFARAKYMKQGIMKERITDSPSWKRICRYGKFSTKSFLLQPPSTDFQTPLLASAHSVAIILIPWTTPSSTARQPPKFGTSLPLLPMAHTSKNIPPYVNISLHGGLVAIPKTLKGPLPAMPVTSSGPSSGQQPHPKSASTAPASRPATVPSRNKSYAAAILNNKIQTQRWWWNCRGLDFRMFDCFRFMAVGARDACTNFSDKLLRLPFYG</sequence>
<protein>
    <submittedName>
        <fullName evidence="2">Uncharacterized protein</fullName>
    </submittedName>
</protein>
<dbReference type="PANTHER" id="PTHR33116:SF78">
    <property type="entry name" value="OS12G0587133 PROTEIN"/>
    <property type="match status" value="1"/>
</dbReference>
<evidence type="ECO:0000256" key="1">
    <source>
        <dbReference type="SAM" id="MobiDB-lite"/>
    </source>
</evidence>
<organism evidence="2 3">
    <name type="scientific">Cuscuta campestris</name>
    <dbReference type="NCBI Taxonomy" id="132261"/>
    <lineage>
        <taxon>Eukaryota</taxon>
        <taxon>Viridiplantae</taxon>
        <taxon>Streptophyta</taxon>
        <taxon>Embryophyta</taxon>
        <taxon>Tracheophyta</taxon>
        <taxon>Spermatophyta</taxon>
        <taxon>Magnoliopsida</taxon>
        <taxon>eudicotyledons</taxon>
        <taxon>Gunneridae</taxon>
        <taxon>Pentapetalae</taxon>
        <taxon>asterids</taxon>
        <taxon>lamiids</taxon>
        <taxon>Solanales</taxon>
        <taxon>Convolvulaceae</taxon>
        <taxon>Cuscuteae</taxon>
        <taxon>Cuscuta</taxon>
        <taxon>Cuscuta subgen. Grammica</taxon>
        <taxon>Cuscuta sect. Cleistogrammica</taxon>
    </lineage>
</organism>